<dbReference type="GO" id="GO:0004733">
    <property type="term" value="F:pyridoxamine phosphate oxidase activity"/>
    <property type="evidence" value="ECO:0007669"/>
    <property type="project" value="UniProtKB-EC"/>
</dbReference>
<evidence type="ECO:0000313" key="9">
    <source>
        <dbReference type="EMBL" id="CAH0376702.1"/>
    </source>
</evidence>
<keyword evidence="10" id="KW-1185">Reference proteome</keyword>
<comment type="pathway">
    <text evidence="3">Cofactor metabolism; pyridoxal 5'-phosphate salvage; pyridoxal 5'-phosphate from pyridoxine 5'-phosphate: step 1/1.</text>
</comment>
<proteinExistence type="predicted"/>
<reference evidence="9" key="1">
    <citation type="submission" date="2021-11" db="EMBL/GenBank/DDBJ databases">
        <authorList>
            <consortium name="Genoscope - CEA"/>
            <person name="William W."/>
        </authorList>
    </citation>
    <scope>NUCLEOTIDE SEQUENCE</scope>
</reference>
<dbReference type="InterPro" id="IPR011576">
    <property type="entry name" value="Pyridox_Oxase_N"/>
</dbReference>
<keyword evidence="6" id="KW-0288">FMN</keyword>
<evidence type="ECO:0000313" key="10">
    <source>
        <dbReference type="Proteomes" id="UP000789595"/>
    </source>
</evidence>
<dbReference type="Gene3D" id="2.30.110.10">
    <property type="entry name" value="Electron Transport, Fmn-binding Protein, Chain A"/>
    <property type="match status" value="1"/>
</dbReference>
<dbReference type="Proteomes" id="UP000789595">
    <property type="component" value="Unassembled WGS sequence"/>
</dbReference>
<evidence type="ECO:0000256" key="1">
    <source>
        <dbReference type="ARBA" id="ARBA00001917"/>
    </source>
</evidence>
<evidence type="ECO:0000256" key="2">
    <source>
        <dbReference type="ARBA" id="ARBA00004738"/>
    </source>
</evidence>
<dbReference type="PANTHER" id="PTHR10851:SF0">
    <property type="entry name" value="PYRIDOXINE-5'-PHOSPHATE OXIDASE"/>
    <property type="match status" value="1"/>
</dbReference>
<organism evidence="9 10">
    <name type="scientific">Pelagomonas calceolata</name>
    <dbReference type="NCBI Taxonomy" id="35677"/>
    <lineage>
        <taxon>Eukaryota</taxon>
        <taxon>Sar</taxon>
        <taxon>Stramenopiles</taxon>
        <taxon>Ochrophyta</taxon>
        <taxon>Pelagophyceae</taxon>
        <taxon>Pelagomonadales</taxon>
        <taxon>Pelagomonadaceae</taxon>
        <taxon>Pelagomonas</taxon>
    </lineage>
</organism>
<dbReference type="EMBL" id="CAKKNE010000005">
    <property type="protein sequence ID" value="CAH0376702.1"/>
    <property type="molecule type" value="Genomic_DNA"/>
</dbReference>
<evidence type="ECO:0000256" key="7">
    <source>
        <dbReference type="ARBA" id="ARBA00023002"/>
    </source>
</evidence>
<evidence type="ECO:0000259" key="8">
    <source>
        <dbReference type="Pfam" id="PF01243"/>
    </source>
</evidence>
<dbReference type="Pfam" id="PF01243">
    <property type="entry name" value="PNPOx_N"/>
    <property type="match status" value="1"/>
</dbReference>
<keyword evidence="7" id="KW-0560">Oxidoreductase</keyword>
<dbReference type="InterPro" id="IPR012349">
    <property type="entry name" value="Split_barrel_FMN-bd"/>
</dbReference>
<protein>
    <recommendedName>
        <fullName evidence="4">pyridoxal 5'-phosphate synthase</fullName>
        <ecNumber evidence="4">1.4.3.5</ecNumber>
    </recommendedName>
</protein>
<dbReference type="PANTHER" id="PTHR10851">
    <property type="entry name" value="PYRIDOXINE-5-PHOSPHATE OXIDASE"/>
    <property type="match status" value="1"/>
</dbReference>
<feature type="domain" description="Pyridoxamine 5'-phosphate oxidase N-terminal" evidence="8">
    <location>
        <begin position="59"/>
        <end position="133"/>
    </location>
</feature>
<evidence type="ECO:0000256" key="6">
    <source>
        <dbReference type="ARBA" id="ARBA00022643"/>
    </source>
</evidence>
<dbReference type="AlphaFoldDB" id="A0A8J2X174"/>
<evidence type="ECO:0000256" key="3">
    <source>
        <dbReference type="ARBA" id="ARBA00005037"/>
    </source>
</evidence>
<evidence type="ECO:0000256" key="5">
    <source>
        <dbReference type="ARBA" id="ARBA00022630"/>
    </source>
</evidence>
<accession>A0A8J2X174</accession>
<dbReference type="SUPFAM" id="SSF50475">
    <property type="entry name" value="FMN-binding split barrel"/>
    <property type="match status" value="1"/>
</dbReference>
<dbReference type="OrthoDB" id="303614at2759"/>
<comment type="caution">
    <text evidence="9">The sequence shown here is derived from an EMBL/GenBank/DDBJ whole genome shotgun (WGS) entry which is preliminary data.</text>
</comment>
<dbReference type="InterPro" id="IPR000659">
    <property type="entry name" value="Pyridox_Oxase"/>
</dbReference>
<dbReference type="GO" id="GO:0010181">
    <property type="term" value="F:FMN binding"/>
    <property type="evidence" value="ECO:0007669"/>
    <property type="project" value="InterPro"/>
</dbReference>
<dbReference type="GO" id="GO:0008615">
    <property type="term" value="P:pyridoxine biosynthetic process"/>
    <property type="evidence" value="ECO:0007669"/>
    <property type="project" value="InterPro"/>
</dbReference>
<comment type="pathway">
    <text evidence="2">Cofactor metabolism; pyridoxal 5'-phosphate salvage; pyridoxal 5'-phosphate from pyridoxamine 5'-phosphate: step 1/1.</text>
</comment>
<keyword evidence="5" id="KW-0285">Flavoprotein</keyword>
<evidence type="ECO:0000256" key="4">
    <source>
        <dbReference type="ARBA" id="ARBA00012801"/>
    </source>
</evidence>
<gene>
    <name evidence="9" type="ORF">PECAL_5P13080</name>
</gene>
<name>A0A8J2X174_9STRA</name>
<sequence>MQRWLSRTSSLFSVRTHRRNWTQRAGGLVEAELPANPMLLLDEWLAAALQDGHIIERGFVLATSSAEEGPTARTVVCRDVCEDGSITFGTNPNSLKGRSLRDEPRCEAVFRWGTRQVRLRGTCAVDNDNTEEMFRTLPRPARVSLELLHPIGQGNDVSEAKHQELLADVEASSLDPQTPPATFTAYRITASTLEFYQSLREDFIVDRFLYVRDGAAWSPPVRLAG</sequence>
<dbReference type="EC" id="1.4.3.5" evidence="4"/>
<dbReference type="UniPathway" id="UPA01068">
    <property type="reaction ID" value="UER00304"/>
</dbReference>
<comment type="cofactor">
    <cofactor evidence="1">
        <name>FMN</name>
        <dbReference type="ChEBI" id="CHEBI:58210"/>
    </cofactor>
</comment>